<name>A0A6J5M4H0_9CAUD</name>
<dbReference type="EMBL" id="LR796390">
    <property type="protein sequence ID" value="CAB4141568.1"/>
    <property type="molecule type" value="Genomic_DNA"/>
</dbReference>
<evidence type="ECO:0000313" key="1">
    <source>
        <dbReference type="EMBL" id="CAB4141568.1"/>
    </source>
</evidence>
<sequence length="52" mass="6247">MKTAYLTRVRSLYYVPGVPTHIQRHNCRQWIKSIRFLGDKWLLAKQIERTSS</sequence>
<accession>A0A6J5M4H0</accession>
<reference evidence="1" key="1">
    <citation type="submission" date="2020-04" db="EMBL/GenBank/DDBJ databases">
        <authorList>
            <person name="Chiriac C."/>
            <person name="Salcher M."/>
            <person name="Ghai R."/>
            <person name="Kavagutti S V."/>
        </authorList>
    </citation>
    <scope>NUCLEOTIDE SEQUENCE</scope>
</reference>
<organism evidence="1">
    <name type="scientific">uncultured Caudovirales phage</name>
    <dbReference type="NCBI Taxonomy" id="2100421"/>
    <lineage>
        <taxon>Viruses</taxon>
        <taxon>Duplodnaviria</taxon>
        <taxon>Heunggongvirae</taxon>
        <taxon>Uroviricota</taxon>
        <taxon>Caudoviricetes</taxon>
        <taxon>Peduoviridae</taxon>
        <taxon>Maltschvirus</taxon>
        <taxon>Maltschvirus maltsch</taxon>
    </lineage>
</organism>
<gene>
    <name evidence="1" type="ORF">UFOVP415_26</name>
</gene>
<proteinExistence type="predicted"/>
<protein>
    <submittedName>
        <fullName evidence="1">Uncharacterized protein</fullName>
    </submittedName>
</protein>